<protein>
    <submittedName>
        <fullName evidence="2">Uncharacterized protein</fullName>
    </submittedName>
</protein>
<accession>A0A9N7YUD0</accession>
<feature type="compositionally biased region" description="Polar residues" evidence="1">
    <location>
        <begin position="72"/>
        <end position="102"/>
    </location>
</feature>
<dbReference type="AlphaFoldDB" id="A0A9N7YUD0"/>
<reference evidence="2" key="1">
    <citation type="submission" date="2020-03" db="EMBL/GenBank/DDBJ databases">
        <authorList>
            <person name="Weist P."/>
        </authorList>
    </citation>
    <scope>NUCLEOTIDE SEQUENCE</scope>
</reference>
<name>A0A9N7YUD0_PLEPL</name>
<feature type="region of interest" description="Disordered" evidence="1">
    <location>
        <begin position="1"/>
        <end position="102"/>
    </location>
</feature>
<keyword evidence="3" id="KW-1185">Reference proteome</keyword>
<gene>
    <name evidence="2" type="ORF">PLEPLA_LOCUS25870</name>
</gene>
<evidence type="ECO:0000313" key="2">
    <source>
        <dbReference type="EMBL" id="CAB1437882.1"/>
    </source>
</evidence>
<feature type="compositionally biased region" description="Polar residues" evidence="1">
    <location>
        <begin position="50"/>
        <end position="65"/>
    </location>
</feature>
<evidence type="ECO:0000313" key="3">
    <source>
        <dbReference type="Proteomes" id="UP001153269"/>
    </source>
</evidence>
<organism evidence="2 3">
    <name type="scientific">Pleuronectes platessa</name>
    <name type="common">European plaice</name>
    <dbReference type="NCBI Taxonomy" id="8262"/>
    <lineage>
        <taxon>Eukaryota</taxon>
        <taxon>Metazoa</taxon>
        <taxon>Chordata</taxon>
        <taxon>Craniata</taxon>
        <taxon>Vertebrata</taxon>
        <taxon>Euteleostomi</taxon>
        <taxon>Actinopterygii</taxon>
        <taxon>Neopterygii</taxon>
        <taxon>Teleostei</taxon>
        <taxon>Neoteleostei</taxon>
        <taxon>Acanthomorphata</taxon>
        <taxon>Carangaria</taxon>
        <taxon>Pleuronectiformes</taxon>
        <taxon>Pleuronectoidei</taxon>
        <taxon>Pleuronectidae</taxon>
        <taxon>Pleuronectes</taxon>
    </lineage>
</organism>
<dbReference type="Proteomes" id="UP001153269">
    <property type="component" value="Unassembled WGS sequence"/>
</dbReference>
<proteinExistence type="predicted"/>
<sequence>MKKSWNSPNLRVPKMSKSSTRDHVSSSLKSFHQTAPEAGQPPGSDHTETSTRNTPAVTRPCQSPPSAEHQKNQLTSERTTTSECSKVSNSGPEMTRTNTSLSINPSGLLPQILQRLLLHTAL</sequence>
<evidence type="ECO:0000256" key="1">
    <source>
        <dbReference type="SAM" id="MobiDB-lite"/>
    </source>
</evidence>
<comment type="caution">
    <text evidence="2">The sequence shown here is derived from an EMBL/GenBank/DDBJ whole genome shotgun (WGS) entry which is preliminary data.</text>
</comment>
<dbReference type="EMBL" id="CADEAL010002082">
    <property type="protein sequence ID" value="CAB1437882.1"/>
    <property type="molecule type" value="Genomic_DNA"/>
</dbReference>